<feature type="signal peptide" evidence="6">
    <location>
        <begin position="1"/>
        <end position="21"/>
    </location>
</feature>
<dbReference type="SMART" id="SM00270">
    <property type="entry name" value="ChtBD1"/>
    <property type="match status" value="1"/>
</dbReference>
<feature type="chain" id="PRO_5014964576" description="Chitin-binding type-1 domain-containing protein" evidence="6">
    <location>
        <begin position="22"/>
        <end position="324"/>
    </location>
</feature>
<dbReference type="GO" id="GO:0008061">
    <property type="term" value="F:chitin binding"/>
    <property type="evidence" value="ECO:0007669"/>
    <property type="project" value="UniProtKB-UniRule"/>
</dbReference>
<dbReference type="InterPro" id="IPR036861">
    <property type="entry name" value="Endochitinase-like_sf"/>
</dbReference>
<organism evidence="8">
    <name type="scientific">Fagus sylvatica</name>
    <name type="common">Beechnut</name>
    <dbReference type="NCBI Taxonomy" id="28930"/>
    <lineage>
        <taxon>Eukaryota</taxon>
        <taxon>Viridiplantae</taxon>
        <taxon>Streptophyta</taxon>
        <taxon>Embryophyta</taxon>
        <taxon>Tracheophyta</taxon>
        <taxon>Spermatophyta</taxon>
        <taxon>Magnoliopsida</taxon>
        <taxon>eudicotyledons</taxon>
        <taxon>Gunneridae</taxon>
        <taxon>Pentapetalae</taxon>
        <taxon>rosids</taxon>
        <taxon>fabids</taxon>
        <taxon>Fagales</taxon>
        <taxon>Fagaceae</taxon>
        <taxon>Fagus</taxon>
    </lineage>
</organism>
<keyword evidence="6" id="KW-0732">Signal</keyword>
<dbReference type="CDD" id="cd00325">
    <property type="entry name" value="chitinase_GH19"/>
    <property type="match status" value="1"/>
</dbReference>
<dbReference type="Pfam" id="PF00187">
    <property type="entry name" value="Chitin_bind_1"/>
    <property type="match status" value="1"/>
</dbReference>
<name>A0A2N9HWU1_FAGSY</name>
<dbReference type="InterPro" id="IPR001002">
    <property type="entry name" value="Chitin-bd_1"/>
</dbReference>
<gene>
    <name evidence="8" type="ORF">FSB_LOCUS44102</name>
</gene>
<protein>
    <recommendedName>
        <fullName evidence="7">Chitin-binding type-1 domain-containing protein</fullName>
    </recommendedName>
</protein>
<dbReference type="GO" id="GO:0006032">
    <property type="term" value="P:chitin catabolic process"/>
    <property type="evidence" value="ECO:0007669"/>
    <property type="project" value="InterPro"/>
</dbReference>
<proteinExistence type="predicted"/>
<evidence type="ECO:0000256" key="6">
    <source>
        <dbReference type="SAM" id="SignalP"/>
    </source>
</evidence>
<evidence type="ECO:0000256" key="2">
    <source>
        <dbReference type="ARBA" id="ARBA00022821"/>
    </source>
</evidence>
<dbReference type="GO" id="GO:0016998">
    <property type="term" value="P:cell wall macromolecule catabolic process"/>
    <property type="evidence" value="ECO:0007669"/>
    <property type="project" value="InterPro"/>
</dbReference>
<evidence type="ECO:0000256" key="1">
    <source>
        <dbReference type="ARBA" id="ARBA00022669"/>
    </source>
</evidence>
<feature type="domain" description="Chitin-binding type-1" evidence="7">
    <location>
        <begin position="21"/>
        <end position="62"/>
    </location>
</feature>
<dbReference type="SUPFAM" id="SSF53955">
    <property type="entry name" value="Lysozyme-like"/>
    <property type="match status" value="1"/>
</dbReference>
<feature type="disulfide bond" evidence="4 5">
    <location>
        <begin position="33"/>
        <end position="45"/>
    </location>
</feature>
<feature type="disulfide bond" evidence="4">
    <location>
        <begin position="87"/>
        <end position="147"/>
    </location>
</feature>
<feature type="disulfide bond" evidence="4">
    <location>
        <begin position="267"/>
        <end position="299"/>
    </location>
</feature>
<keyword evidence="2" id="KW-0611">Plant defense</keyword>
<dbReference type="EMBL" id="OIVN01004235">
    <property type="protein sequence ID" value="SPD16220.1"/>
    <property type="molecule type" value="Genomic_DNA"/>
</dbReference>
<dbReference type="InterPro" id="IPR016283">
    <property type="entry name" value="Glyco_hydro_19"/>
</dbReference>
<dbReference type="CDD" id="cd00035">
    <property type="entry name" value="ChtBD1"/>
    <property type="match status" value="1"/>
</dbReference>
<dbReference type="PANTHER" id="PTHR22595:SF79">
    <property type="entry name" value="CHITINASE 12"/>
    <property type="match status" value="1"/>
</dbReference>
<dbReference type="Gene3D" id="3.30.60.10">
    <property type="entry name" value="Endochitinase-like"/>
    <property type="match status" value="1"/>
</dbReference>
<dbReference type="AlphaFoldDB" id="A0A2N9HWU1"/>
<keyword evidence="3 4" id="KW-1015">Disulfide bond</keyword>
<dbReference type="Gene3D" id="3.30.20.10">
    <property type="entry name" value="Endochitinase, domain 2"/>
    <property type="match status" value="1"/>
</dbReference>
<dbReference type="SUPFAM" id="SSF57016">
    <property type="entry name" value="Plant lectins/antimicrobial peptides"/>
    <property type="match status" value="1"/>
</dbReference>
<accession>A0A2N9HWU1</accession>
<evidence type="ECO:0000256" key="4">
    <source>
        <dbReference type="PIRSR" id="PIRSR001060-2"/>
    </source>
</evidence>
<dbReference type="GO" id="GO:0004568">
    <property type="term" value="F:chitinase activity"/>
    <property type="evidence" value="ECO:0007669"/>
    <property type="project" value="InterPro"/>
</dbReference>
<evidence type="ECO:0000256" key="5">
    <source>
        <dbReference type="PROSITE-ProRule" id="PRU00261"/>
    </source>
</evidence>
<feature type="disulfide bond" evidence="4 5">
    <location>
        <begin position="24"/>
        <end position="39"/>
    </location>
</feature>
<dbReference type="InterPro" id="IPR023346">
    <property type="entry name" value="Lysozyme-like_dom_sf"/>
</dbReference>
<feature type="disulfide bond" evidence="4">
    <location>
        <begin position="160"/>
        <end position="168"/>
    </location>
</feature>
<dbReference type="GO" id="GO:0050832">
    <property type="term" value="P:defense response to fungus"/>
    <property type="evidence" value="ECO:0007669"/>
    <property type="project" value="TreeGrafter"/>
</dbReference>
<dbReference type="PANTHER" id="PTHR22595">
    <property type="entry name" value="CHITINASE-RELATED"/>
    <property type="match status" value="1"/>
</dbReference>
<evidence type="ECO:0000259" key="7">
    <source>
        <dbReference type="PROSITE" id="PS50941"/>
    </source>
</evidence>
<evidence type="ECO:0000256" key="3">
    <source>
        <dbReference type="ARBA" id="ARBA00023157"/>
    </source>
</evidence>
<feature type="disulfide bond" evidence="4 5">
    <location>
        <begin position="56"/>
        <end position="60"/>
    </location>
</feature>
<sequence>MRFLVLLVFLFLSTTVDQVLAEHCGSQGGGAICPNDYCCSRDGWCGSDEAHCTGGCQSNCWLPGNISNLIPPSTFEEMFKHRDDDSCNGSFYTYDAFMEATTHFGGFGRTGDNDTRKREIAAFLAQTAYATAGGQEDVEDPYSWGYCYIEEQNTTLNDYCVNSTNWPCVAGKQYYGRGPIQLRYNTYYGPAGLDLGYGLLNDPDELVKDPVMSFKSALWYWTNCHSPKPSCHDVMTNQWVRNLDDVIAGRVEGFGLTTNIIDGENECGIGTDERVEKRIGFYKAFCDILGVSYGDNLDCYTQKPYNWSPCNEYLGGNNLIRSSV</sequence>
<keyword evidence="1 5" id="KW-0147">Chitin-binding</keyword>
<dbReference type="PIRSF" id="PIRSF001060">
    <property type="entry name" value="Endochitinase"/>
    <property type="match status" value="1"/>
</dbReference>
<evidence type="ECO:0000313" key="8">
    <source>
        <dbReference type="EMBL" id="SPD16220.1"/>
    </source>
</evidence>
<dbReference type="Pfam" id="PF00182">
    <property type="entry name" value="Glyco_hydro_19"/>
    <property type="match status" value="1"/>
</dbReference>
<dbReference type="GO" id="GO:0005975">
    <property type="term" value="P:carbohydrate metabolic process"/>
    <property type="evidence" value="ECO:0007669"/>
    <property type="project" value="InterPro"/>
</dbReference>
<reference evidence="8" key="1">
    <citation type="submission" date="2018-02" db="EMBL/GenBank/DDBJ databases">
        <authorList>
            <person name="Cohen D.B."/>
            <person name="Kent A.D."/>
        </authorList>
    </citation>
    <scope>NUCLEOTIDE SEQUENCE</scope>
</reference>
<dbReference type="Gene3D" id="1.10.530.10">
    <property type="match status" value="1"/>
</dbReference>
<dbReference type="InterPro" id="IPR000726">
    <property type="entry name" value="Glyco_hydro_19_cat"/>
</dbReference>
<dbReference type="PROSITE" id="PS50941">
    <property type="entry name" value="CHIT_BIND_I_2"/>
    <property type="match status" value="1"/>
</dbReference>
<feature type="disulfide bond" evidence="4 5">
    <location>
        <begin position="38"/>
        <end position="52"/>
    </location>
</feature>